<name>A0A4Y7L7F3_PAPSO</name>
<dbReference type="Proteomes" id="UP000316621">
    <property type="component" value="Chromosome 10"/>
</dbReference>
<accession>A0A4Y7L7F3</accession>
<protein>
    <submittedName>
        <fullName evidence="1">Uncharacterized protein</fullName>
    </submittedName>
</protein>
<dbReference type="Gramene" id="RZC81443">
    <property type="protein sequence ID" value="RZC81443"/>
    <property type="gene ID" value="C5167_044021"/>
</dbReference>
<gene>
    <name evidence="1" type="ORF">C5167_044021</name>
</gene>
<evidence type="ECO:0000313" key="2">
    <source>
        <dbReference type="Proteomes" id="UP000316621"/>
    </source>
</evidence>
<evidence type="ECO:0000313" key="1">
    <source>
        <dbReference type="EMBL" id="RZC81443.1"/>
    </source>
</evidence>
<dbReference type="AlphaFoldDB" id="A0A4Y7L7F3"/>
<organism evidence="1 2">
    <name type="scientific">Papaver somniferum</name>
    <name type="common">Opium poppy</name>
    <dbReference type="NCBI Taxonomy" id="3469"/>
    <lineage>
        <taxon>Eukaryota</taxon>
        <taxon>Viridiplantae</taxon>
        <taxon>Streptophyta</taxon>
        <taxon>Embryophyta</taxon>
        <taxon>Tracheophyta</taxon>
        <taxon>Spermatophyta</taxon>
        <taxon>Magnoliopsida</taxon>
        <taxon>Ranunculales</taxon>
        <taxon>Papaveraceae</taxon>
        <taxon>Papaveroideae</taxon>
        <taxon>Papaver</taxon>
    </lineage>
</organism>
<dbReference type="EMBL" id="CM010724">
    <property type="protein sequence ID" value="RZC81443.1"/>
    <property type="molecule type" value="Genomic_DNA"/>
</dbReference>
<reference evidence="1 2" key="1">
    <citation type="journal article" date="2018" name="Science">
        <title>The opium poppy genome and morphinan production.</title>
        <authorList>
            <person name="Guo L."/>
            <person name="Winzer T."/>
            <person name="Yang X."/>
            <person name="Li Y."/>
            <person name="Ning Z."/>
            <person name="He Z."/>
            <person name="Teodor R."/>
            <person name="Lu Y."/>
            <person name="Bowser T.A."/>
            <person name="Graham I.A."/>
            <person name="Ye K."/>
        </authorList>
    </citation>
    <scope>NUCLEOTIDE SEQUENCE [LARGE SCALE GENOMIC DNA]</scope>
    <source>
        <strain evidence="2">cv. HN1</strain>
        <tissue evidence="1">Leaves</tissue>
    </source>
</reference>
<proteinExistence type="predicted"/>
<sequence length="62" mass="6862">MEHRNFLESGELSVIYVGHGIGITSPPGRIPKFSAGCSMHHTTPENCAFGPWEMDKLRSLSF</sequence>
<keyword evidence="2" id="KW-1185">Reference proteome</keyword>